<dbReference type="AlphaFoldDB" id="A0A2Z6ZYD6"/>
<sequence length="103" mass="11975">MKLDYELGFLLEVLCVEDFYIVEFRSVGIIRREFDEIGQQQVTVARSTRVNDTVARDWSNFEIQSKRWCWLQLEADARIQGSTRKHHVLVTVTHVGTSSKSSL</sequence>
<reference evidence="1 2" key="1">
    <citation type="journal article" date="2015" name="Proc. Natl. Acad. Sci. U.S.A.">
        <title>The resurrection genome of Boea hygrometrica: A blueprint for survival of dehydration.</title>
        <authorList>
            <person name="Xiao L."/>
            <person name="Yang G."/>
            <person name="Zhang L."/>
            <person name="Yang X."/>
            <person name="Zhao S."/>
            <person name="Ji Z."/>
            <person name="Zhou Q."/>
            <person name="Hu M."/>
            <person name="Wang Y."/>
            <person name="Chen M."/>
            <person name="Xu Y."/>
            <person name="Jin H."/>
            <person name="Xiao X."/>
            <person name="Hu G."/>
            <person name="Bao F."/>
            <person name="Hu Y."/>
            <person name="Wan P."/>
            <person name="Li L."/>
            <person name="Deng X."/>
            <person name="Kuang T."/>
            <person name="Xiang C."/>
            <person name="Zhu J.K."/>
            <person name="Oliver M.J."/>
            <person name="He Y."/>
        </authorList>
    </citation>
    <scope>NUCLEOTIDE SEQUENCE [LARGE SCALE GENOMIC DNA]</scope>
    <source>
        <strain evidence="2">cv. XS01</strain>
    </source>
</reference>
<proteinExistence type="predicted"/>
<keyword evidence="2" id="KW-1185">Reference proteome</keyword>
<accession>A0A2Z6ZYD6</accession>
<dbReference type="GO" id="GO:0016787">
    <property type="term" value="F:hydrolase activity"/>
    <property type="evidence" value="ECO:0007669"/>
    <property type="project" value="UniProtKB-KW"/>
</dbReference>
<evidence type="ECO:0000313" key="1">
    <source>
        <dbReference type="EMBL" id="KZT75580.1"/>
    </source>
</evidence>
<evidence type="ECO:0000313" key="2">
    <source>
        <dbReference type="Proteomes" id="UP000250235"/>
    </source>
</evidence>
<keyword evidence="1" id="KW-0378">Hydrolase</keyword>
<dbReference type="Proteomes" id="UP000250235">
    <property type="component" value="Unassembled WGS sequence"/>
</dbReference>
<name>A0A2Z6ZYD6_9LAMI</name>
<protein>
    <submittedName>
        <fullName evidence="1">Bifunctional epoxide hydrolase 2-like</fullName>
    </submittedName>
</protein>
<dbReference type="EMBL" id="KV220403">
    <property type="protein sequence ID" value="KZT75580.1"/>
    <property type="molecule type" value="Genomic_DNA"/>
</dbReference>
<organism evidence="1 2">
    <name type="scientific">Dorcoceras hygrometricum</name>
    <dbReference type="NCBI Taxonomy" id="472368"/>
    <lineage>
        <taxon>Eukaryota</taxon>
        <taxon>Viridiplantae</taxon>
        <taxon>Streptophyta</taxon>
        <taxon>Embryophyta</taxon>
        <taxon>Tracheophyta</taxon>
        <taxon>Spermatophyta</taxon>
        <taxon>Magnoliopsida</taxon>
        <taxon>eudicotyledons</taxon>
        <taxon>Gunneridae</taxon>
        <taxon>Pentapetalae</taxon>
        <taxon>asterids</taxon>
        <taxon>lamiids</taxon>
        <taxon>Lamiales</taxon>
        <taxon>Gesneriaceae</taxon>
        <taxon>Didymocarpoideae</taxon>
        <taxon>Trichosporeae</taxon>
        <taxon>Loxocarpinae</taxon>
        <taxon>Dorcoceras</taxon>
    </lineage>
</organism>
<gene>
    <name evidence="1" type="ORF">F511_47395</name>
</gene>